<feature type="transmembrane region" description="Helical" evidence="1">
    <location>
        <begin position="263"/>
        <end position="285"/>
    </location>
</feature>
<feature type="transmembrane region" description="Helical" evidence="1">
    <location>
        <begin position="158"/>
        <end position="180"/>
    </location>
</feature>
<feature type="domain" description="DUF6688" evidence="2">
    <location>
        <begin position="306"/>
        <end position="380"/>
    </location>
</feature>
<reference evidence="3 4" key="1">
    <citation type="submission" date="2019-02" db="EMBL/GenBank/DDBJ databases">
        <title>Deep-cultivation of Planctomycetes and their phenomic and genomic characterization uncovers novel biology.</title>
        <authorList>
            <person name="Wiegand S."/>
            <person name="Jogler M."/>
            <person name="Boedeker C."/>
            <person name="Pinto D."/>
            <person name="Vollmers J."/>
            <person name="Rivas-Marin E."/>
            <person name="Kohn T."/>
            <person name="Peeters S.H."/>
            <person name="Heuer A."/>
            <person name="Rast P."/>
            <person name="Oberbeckmann S."/>
            <person name="Bunk B."/>
            <person name="Jeske O."/>
            <person name="Meyerdierks A."/>
            <person name="Storesund J.E."/>
            <person name="Kallscheuer N."/>
            <person name="Luecker S."/>
            <person name="Lage O.M."/>
            <person name="Pohl T."/>
            <person name="Merkel B.J."/>
            <person name="Hornburger P."/>
            <person name="Mueller R.-W."/>
            <person name="Bruemmer F."/>
            <person name="Labrenz M."/>
            <person name="Spormann A.M."/>
            <person name="Op Den Camp H."/>
            <person name="Overmann J."/>
            <person name="Amann R."/>
            <person name="Jetten M.S.M."/>
            <person name="Mascher T."/>
            <person name="Medema M.H."/>
            <person name="Devos D.P."/>
            <person name="Kaster A.-K."/>
            <person name="Ovreas L."/>
            <person name="Rohde M."/>
            <person name="Galperin M.Y."/>
            <person name="Jogler C."/>
        </authorList>
    </citation>
    <scope>NUCLEOTIDE SEQUENCE [LARGE SCALE GENOMIC DNA]</scope>
    <source>
        <strain evidence="3 4">Pla22</strain>
    </source>
</reference>
<feature type="transmembrane region" description="Helical" evidence="1">
    <location>
        <begin position="93"/>
        <end position="116"/>
    </location>
</feature>
<dbReference type="EMBL" id="SJPI01000001">
    <property type="protein sequence ID" value="TWT53699.1"/>
    <property type="molecule type" value="Genomic_DNA"/>
</dbReference>
<protein>
    <recommendedName>
        <fullName evidence="2">DUF6688 domain-containing protein</fullName>
    </recommendedName>
</protein>
<dbReference type="Proteomes" id="UP000316598">
    <property type="component" value="Unassembled WGS sequence"/>
</dbReference>
<sequence>MVDDRLNPWKSPVEIESEHARSGLSSFGNDGAEIEADAHSAASSSTAISRPVKVLLVVSGILVPGLCHGVSFLGPPTSPTWQSGELSDKLGYIIAPQAGWVLYPLLCYAMVSLAYFLIREQRGLMPSWVRFGIGGGIPLALFYTVILDTILLNENADLLSLIGLISVQFGIPLFIGSLVWLHRRADQPKFRVLRNALMSLTLAAAIIGMLFVNSSDWLSVIIGFPIVLSLFAGPGWALFAYAHVTRVLHRRQQTWQALSKPQMIGGAAYFAAIAGACPTSILLSLNRYSTLPVTPPSSCYVVTAASRGHVWLVNKNQLVALKMFELVLQARYPRTHRMLRLAYDRIGPALARRISNPWLADIAYLLLKPVEWLARLALIVWQTVSSVNRSFNHEDLG</sequence>
<feature type="transmembrane region" description="Helical" evidence="1">
    <location>
        <begin position="128"/>
        <end position="146"/>
    </location>
</feature>
<proteinExistence type="predicted"/>
<name>A0A5C5WU16_9BACT</name>
<accession>A0A5C5WU16</accession>
<dbReference type="Pfam" id="PF23543">
    <property type="entry name" value="DUF6688_C"/>
    <property type="match status" value="1"/>
</dbReference>
<keyword evidence="1" id="KW-0812">Transmembrane</keyword>
<gene>
    <name evidence="3" type="ORF">Pla22_13300</name>
</gene>
<dbReference type="RefSeq" id="WP_146513868.1">
    <property type="nucleotide sequence ID" value="NZ_SJPI01000001.1"/>
</dbReference>
<evidence type="ECO:0000259" key="2">
    <source>
        <dbReference type="Pfam" id="PF23543"/>
    </source>
</evidence>
<dbReference type="InterPro" id="IPR056491">
    <property type="entry name" value="DUF6688_C"/>
</dbReference>
<dbReference type="OrthoDB" id="271666at2"/>
<dbReference type="AlphaFoldDB" id="A0A5C5WU16"/>
<feature type="transmembrane region" description="Helical" evidence="1">
    <location>
        <begin position="54"/>
        <end position="73"/>
    </location>
</feature>
<comment type="caution">
    <text evidence="3">The sequence shown here is derived from an EMBL/GenBank/DDBJ whole genome shotgun (WGS) entry which is preliminary data.</text>
</comment>
<keyword evidence="1" id="KW-1133">Transmembrane helix</keyword>
<evidence type="ECO:0000256" key="1">
    <source>
        <dbReference type="SAM" id="Phobius"/>
    </source>
</evidence>
<feature type="transmembrane region" description="Helical" evidence="1">
    <location>
        <begin position="217"/>
        <end position="242"/>
    </location>
</feature>
<organism evidence="3 4">
    <name type="scientific">Rubripirellula amarantea</name>
    <dbReference type="NCBI Taxonomy" id="2527999"/>
    <lineage>
        <taxon>Bacteria</taxon>
        <taxon>Pseudomonadati</taxon>
        <taxon>Planctomycetota</taxon>
        <taxon>Planctomycetia</taxon>
        <taxon>Pirellulales</taxon>
        <taxon>Pirellulaceae</taxon>
        <taxon>Rubripirellula</taxon>
    </lineage>
</organism>
<evidence type="ECO:0000313" key="3">
    <source>
        <dbReference type="EMBL" id="TWT53699.1"/>
    </source>
</evidence>
<evidence type="ECO:0000313" key="4">
    <source>
        <dbReference type="Proteomes" id="UP000316598"/>
    </source>
</evidence>
<keyword evidence="4" id="KW-1185">Reference proteome</keyword>
<feature type="transmembrane region" description="Helical" evidence="1">
    <location>
        <begin position="192"/>
        <end position="211"/>
    </location>
</feature>
<keyword evidence="1" id="KW-0472">Membrane</keyword>